<keyword evidence="6 12" id="KW-0489">Methyltransferase</keyword>
<keyword evidence="7 12" id="KW-0808">Transferase</keyword>
<comment type="similarity">
    <text evidence="2">Belongs to the methyltransferase superfamily. L-isoaspartyl/D-aspartyl protein methyltransferase family.</text>
</comment>
<evidence type="ECO:0000256" key="8">
    <source>
        <dbReference type="ARBA" id="ARBA00022691"/>
    </source>
</evidence>
<keyword evidence="8" id="KW-0949">S-adenosyl-L-methionine</keyword>
<accession>A0A853BX30</accession>
<dbReference type="InterPro" id="IPR029063">
    <property type="entry name" value="SAM-dependent_MTases_sf"/>
</dbReference>
<comment type="subcellular location">
    <subcellularLocation>
        <location evidence="1">Cytoplasm</location>
    </subcellularLocation>
</comment>
<dbReference type="Proteomes" id="UP000530424">
    <property type="component" value="Unassembled WGS sequence"/>
</dbReference>
<dbReference type="EMBL" id="JACCFP010000001">
    <property type="protein sequence ID" value="NYI99768.1"/>
    <property type="molecule type" value="Genomic_DNA"/>
</dbReference>
<sequence length="185" mass="19386">MDADVEAAFAAVPRAGFLPPEQQRFAGNDAALSIGYGVTNSQPSTVRAMLELLDVRPGHHVLDVGAGSGWTTALLAHLATATGSVVAVERIPEVLAMGEANLAAARPAAPVETHLARPGVLGWPRAAPYDRILVSAGAEDVPHDLLTQLAPDGIMVIPVGGEMLRVRRDGDPTRHGRYVFVPLVP</sequence>
<dbReference type="Gene3D" id="3.40.50.150">
    <property type="entry name" value="Vaccinia Virus protein VP39"/>
    <property type="match status" value="1"/>
</dbReference>
<dbReference type="GO" id="GO:0004719">
    <property type="term" value="F:protein-L-isoaspartate (D-aspartate) O-methyltransferase activity"/>
    <property type="evidence" value="ECO:0007669"/>
    <property type="project" value="UniProtKB-EC"/>
</dbReference>
<proteinExistence type="inferred from homology"/>
<evidence type="ECO:0000256" key="5">
    <source>
        <dbReference type="ARBA" id="ARBA00022490"/>
    </source>
</evidence>
<evidence type="ECO:0000256" key="1">
    <source>
        <dbReference type="ARBA" id="ARBA00004496"/>
    </source>
</evidence>
<dbReference type="EC" id="2.1.1.77" evidence="3"/>
<dbReference type="AlphaFoldDB" id="A0A853BX30"/>
<dbReference type="SUPFAM" id="SSF53335">
    <property type="entry name" value="S-adenosyl-L-methionine-dependent methyltransferases"/>
    <property type="match status" value="1"/>
</dbReference>
<dbReference type="GO" id="GO:0005737">
    <property type="term" value="C:cytoplasm"/>
    <property type="evidence" value="ECO:0007669"/>
    <property type="project" value="UniProtKB-SubCell"/>
</dbReference>
<dbReference type="PANTHER" id="PTHR11579:SF0">
    <property type="entry name" value="PROTEIN-L-ISOASPARTATE(D-ASPARTATE) O-METHYLTRANSFERASE"/>
    <property type="match status" value="1"/>
</dbReference>
<keyword evidence="5" id="KW-0963">Cytoplasm</keyword>
<evidence type="ECO:0000256" key="2">
    <source>
        <dbReference type="ARBA" id="ARBA00005369"/>
    </source>
</evidence>
<dbReference type="RefSeq" id="WP_179666379.1">
    <property type="nucleotide sequence ID" value="NZ_JACCFP010000001.1"/>
</dbReference>
<evidence type="ECO:0000256" key="4">
    <source>
        <dbReference type="ARBA" id="ARBA00013346"/>
    </source>
</evidence>
<dbReference type="InterPro" id="IPR000682">
    <property type="entry name" value="PCMT"/>
</dbReference>
<evidence type="ECO:0000256" key="9">
    <source>
        <dbReference type="ARBA" id="ARBA00030757"/>
    </source>
</evidence>
<dbReference type="PANTHER" id="PTHR11579">
    <property type="entry name" value="PROTEIN-L-ISOASPARTATE O-METHYLTRANSFERASE"/>
    <property type="match status" value="1"/>
</dbReference>
<dbReference type="GO" id="GO:0032259">
    <property type="term" value="P:methylation"/>
    <property type="evidence" value="ECO:0007669"/>
    <property type="project" value="UniProtKB-KW"/>
</dbReference>
<keyword evidence="13" id="KW-1185">Reference proteome</keyword>
<reference evidence="12 13" key="1">
    <citation type="submission" date="2020-07" db="EMBL/GenBank/DDBJ databases">
        <title>Sequencing the genomes of 1000 actinobacteria strains.</title>
        <authorList>
            <person name="Klenk H.-P."/>
        </authorList>
    </citation>
    <scope>NUCLEOTIDE SEQUENCE [LARGE SCALE GENOMIC DNA]</scope>
    <source>
        <strain evidence="12 13">DSM 103833</strain>
    </source>
</reference>
<evidence type="ECO:0000256" key="10">
    <source>
        <dbReference type="ARBA" id="ARBA00031323"/>
    </source>
</evidence>
<gene>
    <name evidence="12" type="ORF">HNR19_000467</name>
</gene>
<organism evidence="12 13">
    <name type="scientific">Nocardioides thalensis</name>
    <dbReference type="NCBI Taxonomy" id="1914755"/>
    <lineage>
        <taxon>Bacteria</taxon>
        <taxon>Bacillati</taxon>
        <taxon>Actinomycetota</taxon>
        <taxon>Actinomycetes</taxon>
        <taxon>Propionibacteriales</taxon>
        <taxon>Nocardioidaceae</taxon>
        <taxon>Nocardioides</taxon>
    </lineage>
</organism>
<dbReference type="Pfam" id="PF01135">
    <property type="entry name" value="PCMT"/>
    <property type="match status" value="1"/>
</dbReference>
<comment type="caution">
    <text evidence="12">The sequence shown here is derived from an EMBL/GenBank/DDBJ whole genome shotgun (WGS) entry which is preliminary data.</text>
</comment>
<protein>
    <recommendedName>
        <fullName evidence="4">Protein-L-isoaspartate O-methyltransferase</fullName>
        <ecNumber evidence="3">2.1.1.77</ecNumber>
    </recommendedName>
    <alternativeName>
        <fullName evidence="11">L-isoaspartyl protein carboxyl methyltransferase</fullName>
    </alternativeName>
    <alternativeName>
        <fullName evidence="9">Protein L-isoaspartyl methyltransferase</fullName>
    </alternativeName>
    <alternativeName>
        <fullName evidence="10">Protein-beta-aspartate methyltransferase</fullName>
    </alternativeName>
</protein>
<evidence type="ECO:0000313" key="12">
    <source>
        <dbReference type="EMBL" id="NYI99768.1"/>
    </source>
</evidence>
<evidence type="ECO:0000313" key="13">
    <source>
        <dbReference type="Proteomes" id="UP000530424"/>
    </source>
</evidence>
<evidence type="ECO:0000256" key="7">
    <source>
        <dbReference type="ARBA" id="ARBA00022679"/>
    </source>
</evidence>
<evidence type="ECO:0000256" key="6">
    <source>
        <dbReference type="ARBA" id="ARBA00022603"/>
    </source>
</evidence>
<evidence type="ECO:0000256" key="3">
    <source>
        <dbReference type="ARBA" id="ARBA00011890"/>
    </source>
</evidence>
<evidence type="ECO:0000256" key="11">
    <source>
        <dbReference type="ARBA" id="ARBA00031350"/>
    </source>
</evidence>
<name>A0A853BX30_9ACTN</name>